<dbReference type="Gene3D" id="2.10.110.10">
    <property type="entry name" value="Cysteine Rich Protein"/>
    <property type="match status" value="1"/>
</dbReference>
<proteinExistence type="predicted"/>
<keyword evidence="6" id="KW-0009">Actin-binding</keyword>
<feature type="region of interest" description="Disordered" evidence="9">
    <location>
        <begin position="989"/>
        <end position="1103"/>
    </location>
</feature>
<dbReference type="SUPFAM" id="SSF57716">
    <property type="entry name" value="Glucocorticoid receptor-like (DNA-binding domain)"/>
    <property type="match status" value="1"/>
</dbReference>
<evidence type="ECO:0000256" key="7">
    <source>
        <dbReference type="PROSITE-ProRule" id="PRU00125"/>
    </source>
</evidence>
<reference evidence="11 12" key="1">
    <citation type="journal article" date="2017" name="Curr. Biol.">
        <title>Genome architecture and evolution of a unichromosomal asexual nematode.</title>
        <authorList>
            <person name="Fradin H."/>
            <person name="Zegar C."/>
            <person name="Gutwein M."/>
            <person name="Lucas J."/>
            <person name="Kovtun M."/>
            <person name="Corcoran D."/>
            <person name="Baugh L.R."/>
            <person name="Kiontke K."/>
            <person name="Gunsalus K."/>
            <person name="Fitch D.H."/>
            <person name="Piano F."/>
        </authorList>
    </citation>
    <scope>NUCLEOTIDE SEQUENCE [LARGE SCALE GENOMIC DNA]</scope>
    <source>
        <strain evidence="11">PF1309</strain>
    </source>
</reference>
<feature type="domain" description="LIM zinc-binding" evidence="10">
    <location>
        <begin position="855"/>
        <end position="922"/>
    </location>
</feature>
<evidence type="ECO:0000256" key="2">
    <source>
        <dbReference type="ARBA" id="ARBA00022490"/>
    </source>
</evidence>
<feature type="coiled-coil region" evidence="8">
    <location>
        <begin position="1179"/>
        <end position="1210"/>
    </location>
</feature>
<gene>
    <name evidence="11" type="ORF">WR25_25383</name>
</gene>
<dbReference type="InterPro" id="IPR057494">
    <property type="entry name" value="Rossman_Mical"/>
</dbReference>
<dbReference type="Gene3D" id="1.10.418.10">
    <property type="entry name" value="Calponin-like domain"/>
    <property type="match status" value="1"/>
</dbReference>
<feature type="compositionally biased region" description="Basic and acidic residues" evidence="9">
    <location>
        <begin position="1010"/>
        <end position="1023"/>
    </location>
</feature>
<dbReference type="GO" id="GO:0003779">
    <property type="term" value="F:actin binding"/>
    <property type="evidence" value="ECO:0007669"/>
    <property type="project" value="UniProtKB-KW"/>
</dbReference>
<keyword evidence="5 7" id="KW-0440">LIM domain</keyword>
<dbReference type="InterPro" id="IPR036188">
    <property type="entry name" value="FAD/NAD-bd_sf"/>
</dbReference>
<feature type="compositionally biased region" description="Acidic residues" evidence="9">
    <location>
        <begin position="1073"/>
        <end position="1086"/>
    </location>
</feature>
<feature type="compositionally biased region" description="Polar residues" evidence="9">
    <location>
        <begin position="1222"/>
        <end position="1242"/>
    </location>
</feature>
<evidence type="ECO:0000256" key="5">
    <source>
        <dbReference type="ARBA" id="ARBA00023038"/>
    </source>
</evidence>
<evidence type="ECO:0000259" key="10">
    <source>
        <dbReference type="PROSITE" id="PS50023"/>
    </source>
</evidence>
<feature type="compositionally biased region" description="Basic and acidic residues" evidence="9">
    <location>
        <begin position="1376"/>
        <end position="1390"/>
    </location>
</feature>
<dbReference type="GO" id="GO:0005737">
    <property type="term" value="C:cytoplasm"/>
    <property type="evidence" value="ECO:0007669"/>
    <property type="project" value="UniProtKB-SubCell"/>
</dbReference>
<dbReference type="STRING" id="2018661.A0A2A2JRD0"/>
<dbReference type="EMBL" id="LIAE01010266">
    <property type="protein sequence ID" value="PAV64314.1"/>
    <property type="molecule type" value="Genomic_DNA"/>
</dbReference>
<dbReference type="SUPFAM" id="SSF47576">
    <property type="entry name" value="Calponin-homology domain, CH-domain"/>
    <property type="match status" value="1"/>
</dbReference>
<keyword evidence="12" id="KW-1185">Reference proteome</keyword>
<dbReference type="CDD" id="cd09358">
    <property type="entry name" value="LIM_Mical_like"/>
    <property type="match status" value="1"/>
</dbReference>
<evidence type="ECO:0000313" key="12">
    <source>
        <dbReference type="Proteomes" id="UP000218231"/>
    </source>
</evidence>
<keyword evidence="8" id="KW-0175">Coiled coil</keyword>
<evidence type="ECO:0000256" key="8">
    <source>
        <dbReference type="SAM" id="Coils"/>
    </source>
</evidence>
<keyword evidence="3 7" id="KW-0479">Metal-binding</keyword>
<keyword evidence="4 7" id="KW-0862">Zinc</keyword>
<name>A0A2A2JRD0_9BILA</name>
<dbReference type="InterPro" id="IPR001781">
    <property type="entry name" value="Znf_LIM"/>
</dbReference>
<dbReference type="Proteomes" id="UP000218231">
    <property type="component" value="Unassembled WGS sequence"/>
</dbReference>
<feature type="region of interest" description="Disordered" evidence="9">
    <location>
        <begin position="1222"/>
        <end position="1245"/>
    </location>
</feature>
<dbReference type="Pfam" id="PF25413">
    <property type="entry name" value="Rossman_Mical"/>
    <property type="match status" value="1"/>
</dbReference>
<evidence type="ECO:0000256" key="4">
    <source>
        <dbReference type="ARBA" id="ARBA00022833"/>
    </source>
</evidence>
<accession>A0A2A2JRD0</accession>
<keyword evidence="2" id="KW-0963">Cytoplasm</keyword>
<dbReference type="InterPro" id="IPR050540">
    <property type="entry name" value="F-actin_Monoox_Mical"/>
</dbReference>
<organism evidence="11 12">
    <name type="scientific">Diploscapter pachys</name>
    <dbReference type="NCBI Taxonomy" id="2018661"/>
    <lineage>
        <taxon>Eukaryota</taxon>
        <taxon>Metazoa</taxon>
        <taxon>Ecdysozoa</taxon>
        <taxon>Nematoda</taxon>
        <taxon>Chromadorea</taxon>
        <taxon>Rhabditida</taxon>
        <taxon>Rhabditina</taxon>
        <taxon>Rhabditomorpha</taxon>
        <taxon>Rhabditoidea</taxon>
        <taxon>Rhabditidae</taxon>
        <taxon>Diploscapter</taxon>
    </lineage>
</organism>
<dbReference type="InterPro" id="IPR036872">
    <property type="entry name" value="CH_dom_sf"/>
</dbReference>
<dbReference type="SUPFAM" id="SSF51905">
    <property type="entry name" value="FAD/NAD(P)-binding domain"/>
    <property type="match status" value="1"/>
</dbReference>
<evidence type="ECO:0000256" key="9">
    <source>
        <dbReference type="SAM" id="MobiDB-lite"/>
    </source>
</evidence>
<evidence type="ECO:0000256" key="3">
    <source>
        <dbReference type="ARBA" id="ARBA00022723"/>
    </source>
</evidence>
<dbReference type="GO" id="GO:0046872">
    <property type="term" value="F:metal ion binding"/>
    <property type="evidence" value="ECO:0007669"/>
    <property type="project" value="UniProtKB-KW"/>
</dbReference>
<feature type="compositionally biased region" description="Basic and acidic residues" evidence="9">
    <location>
        <begin position="1061"/>
        <end position="1070"/>
    </location>
</feature>
<dbReference type="Gene3D" id="3.50.50.60">
    <property type="entry name" value="FAD/NAD(P)-binding domain"/>
    <property type="match status" value="1"/>
</dbReference>
<dbReference type="OrthoDB" id="20799at2759"/>
<evidence type="ECO:0000256" key="1">
    <source>
        <dbReference type="ARBA" id="ARBA00004496"/>
    </source>
</evidence>
<dbReference type="PANTHER" id="PTHR23167:SF54">
    <property type="entry name" value="[F-ACTIN]-MONOOXYGENASE MICAL"/>
    <property type="match status" value="1"/>
</dbReference>
<dbReference type="PANTHER" id="PTHR23167">
    <property type="entry name" value="CALPONIN HOMOLOGY DOMAIN-CONTAINING PROTEIN DDB_G0272472-RELATED"/>
    <property type="match status" value="1"/>
</dbReference>
<comment type="caution">
    <text evidence="11">The sequence shown here is derived from an EMBL/GenBank/DDBJ whole genome shotgun (WGS) entry which is preliminary data.</text>
</comment>
<feature type="region of interest" description="Disordered" evidence="9">
    <location>
        <begin position="1352"/>
        <end position="1398"/>
    </location>
</feature>
<evidence type="ECO:0000313" key="11">
    <source>
        <dbReference type="EMBL" id="PAV64314.1"/>
    </source>
</evidence>
<feature type="compositionally biased region" description="Low complexity" evidence="9">
    <location>
        <begin position="1024"/>
        <end position="1036"/>
    </location>
</feature>
<dbReference type="PRINTS" id="PR00420">
    <property type="entry name" value="RNGMNOXGNASE"/>
</dbReference>
<protein>
    <recommendedName>
        <fullName evidence="10">LIM zinc-binding domain-containing protein</fullName>
    </recommendedName>
</protein>
<comment type="subcellular location">
    <subcellularLocation>
        <location evidence="1">Cytoplasm</location>
    </subcellularLocation>
</comment>
<sequence>MMDISCLFNNFVAASTFKSIQQSFHQLCLALDIEPTDSQNVYKSLRKISEWKAQKLWKLLDKKFEHPDYESQSIAGHQQILIIGAGPCGLRSAIECALLGASVHVVEQRDKFSRNNVLHLWQFVIHDLKSLGAKVFFPKFCTGSIEHISIRQLQCILLKTALCFGVQVHDSVSFMQLVFPEDQPDGCVLGFRAQFEPSTSFLGKYEWDIIIGADGKRNTLPGFPRDEMRGKLAIGITANYVNKRTSAEERVPEIRQEDKMIDFETIFHFSGVAYIFNQAFFKELLLTTGVDLENIVYYKDDTHYFVMTAKKQSLIEMGVIIKDEDDINALLAPQNVYRQALCRYATAAAEFATNGKLPSLEFARNHHETEDIAMFDFTSLFSSRCAVRLVEKKGKTLLMGIVGDSLHEPFWPTGSGCARGFLGVLDTAWLIREHALNERSSLEMIAERESIYRLLAQVTKDNMHRALSKYSIDPRTRYVSLELCVQPEDARALISTDKLTIEHFARPFPSTRRIKSESQRQLLSNYALWRFAQFAVNSFKCKPYDLDESWNDGKCLAALISKFRPDVLDAKSVWDIEDYKRVYKRKAENELNRVEFNGTPKRCEPIERITRDLTDYKPTWERDHIAAGRNETVECGEDGSRRKIEKLDVELVKRVEQIVSGQADVDRVRDQRERRHREARNKTHSITKEEIQKVEAMIRGDDWQKKQELTRMFIRPANFQHLSSKEGKKEYAKSAGSQHLSSQDVQHIRVSAADARREVKSGFDRHAEREKFRVVDEKMKEAKEIMERRDLNGIDPFGKRAHEMQQQRGPFNKPIAPVPPTKPLNSSQTILISNPYLTSPKEASPYDSVNPNSKIKCQLCESVVYLAERMQVEGQYIHKNCFRCAYCGQPLRLGEHGKDHDLDYFHPFKFFCRTHLQIPLREKIAKINKLSKQQQERKPEIEPQREPIINRQEAISISPIASRNQPEERITTKILSYYTSPMMSPVITSSPGHVAIEPEDISQPTAVGRTPERAEFGAHRREPSNSALTAAAASSNQPLNTSISSESDEEESAAIVQSSDRTSDRERESGSNESDEEESLEDAEKDELDRTINQVVDESNGPLTEEMAKKVWKEVVQRKSLATSEPIKSRNESDNVIVMRRNVDAGQSSPGNKPRALSLMINAGSIETYLNDKVDNGTESIEEIAKKRMAEEIEKLKEQTRQKAKQKTDEQLGITSNRFSVPVASNLTPNSSFRDRSTTSSPPRARKLEAKIIAEDLPSHSRSNVDNSLIRKVEEPKPERIDAPNITGPPMQIHTSNERIHSESSKETNILVNKMKRMRVRQKTVEVLGSTVAAARAGLTAKNGSSTILISDKTDGDKEVGQPSLQVPCAAVAPSPRERKSKEEQQEPSRVEQTQEVTDRAVQYVQKRAEKIIR</sequence>
<evidence type="ECO:0000256" key="6">
    <source>
        <dbReference type="ARBA" id="ARBA00023203"/>
    </source>
</evidence>
<dbReference type="PROSITE" id="PS50023">
    <property type="entry name" value="LIM_DOMAIN_2"/>
    <property type="match status" value="1"/>
</dbReference>
<dbReference type="SMART" id="SM00132">
    <property type="entry name" value="LIM"/>
    <property type="match status" value="1"/>
</dbReference>